<keyword evidence="3" id="KW-1185">Reference proteome</keyword>
<dbReference type="SMART" id="SM00530">
    <property type="entry name" value="HTH_XRE"/>
    <property type="match status" value="1"/>
</dbReference>
<organism evidence="2 3">
    <name type="scientific">Staphylococcus phage IME1348_01</name>
    <dbReference type="NCBI Taxonomy" id="1965489"/>
    <lineage>
        <taxon>Viruses</taxon>
        <taxon>Duplodnaviria</taxon>
        <taxon>Heunggongvirae</taxon>
        <taxon>Uroviricota</taxon>
        <taxon>Caudoviricetes</taxon>
        <taxon>Rockefellervirus</taxon>
        <taxon>Rockefellervirus IME134801</taxon>
    </lineage>
</organism>
<name>A0A1W6JP54_9CAUD</name>
<dbReference type="Gene3D" id="1.10.260.40">
    <property type="entry name" value="lambda repressor-like DNA-binding domains"/>
    <property type="match status" value="1"/>
</dbReference>
<accession>A0A1W6JP54</accession>
<dbReference type="GO" id="GO:0003677">
    <property type="term" value="F:DNA binding"/>
    <property type="evidence" value="ECO:0007669"/>
    <property type="project" value="InterPro"/>
</dbReference>
<evidence type="ECO:0000313" key="2">
    <source>
        <dbReference type="EMBL" id="ARM68019.1"/>
    </source>
</evidence>
<dbReference type="InterPro" id="IPR001387">
    <property type="entry name" value="Cro/C1-type_HTH"/>
</dbReference>
<reference evidence="2 3" key="1">
    <citation type="submission" date="2017-02" db="EMBL/GenBank/DDBJ databases">
        <title>Analysis of active prophages from bacterial high-throughput sequencing data.</title>
        <authorList>
            <person name="Sun Q."/>
            <person name="Zhang X."/>
            <person name="Xing S."/>
            <person name="Tong Y.-G."/>
        </authorList>
    </citation>
    <scope>NUCLEOTIDE SEQUENCE [LARGE SCALE GENOMIC DNA]</scope>
</reference>
<dbReference type="PROSITE" id="PS50943">
    <property type="entry name" value="HTH_CROC1"/>
    <property type="match status" value="1"/>
</dbReference>
<dbReference type="RefSeq" id="YP_010082988.1">
    <property type="nucleotide sequence ID" value="NC_055036.1"/>
</dbReference>
<feature type="domain" description="HTH cro/C1-type" evidence="1">
    <location>
        <begin position="13"/>
        <end position="70"/>
    </location>
</feature>
<dbReference type="KEGG" id="vg:65071997"/>
<dbReference type="SUPFAM" id="SSF47413">
    <property type="entry name" value="lambda repressor-like DNA-binding domains"/>
    <property type="match status" value="1"/>
</dbReference>
<dbReference type="InterPro" id="IPR010982">
    <property type="entry name" value="Lambda_DNA-bd_dom_sf"/>
</dbReference>
<evidence type="ECO:0000313" key="3">
    <source>
        <dbReference type="Proteomes" id="UP000224652"/>
    </source>
</evidence>
<sequence>MTVNEKEKLKLTIRQWRSLKGMSKAKLSRDSGVTERTIYRLEETQKNVQNANFKTLHKLAEVLGIKVDDIFLGDDSEKPKF</sequence>
<proteinExistence type="predicted"/>
<dbReference type="Pfam" id="PF13443">
    <property type="entry name" value="HTH_26"/>
    <property type="match status" value="1"/>
</dbReference>
<dbReference type="EMBL" id="KY653120">
    <property type="protein sequence ID" value="ARM68019.1"/>
    <property type="molecule type" value="Genomic_DNA"/>
</dbReference>
<dbReference type="CDD" id="cd00093">
    <property type="entry name" value="HTH_XRE"/>
    <property type="match status" value="1"/>
</dbReference>
<evidence type="ECO:0000259" key="1">
    <source>
        <dbReference type="PROSITE" id="PS50943"/>
    </source>
</evidence>
<dbReference type="Proteomes" id="UP000224652">
    <property type="component" value="Segment"/>
</dbReference>
<dbReference type="GeneID" id="65071997"/>
<protein>
    <recommendedName>
        <fullName evidence="1">HTH cro/C1-type domain-containing protein</fullName>
    </recommendedName>
</protein>